<feature type="non-terminal residue" evidence="1">
    <location>
        <position position="99"/>
    </location>
</feature>
<organism evidence="1">
    <name type="scientific">Trepomonas sp. PC1</name>
    <dbReference type="NCBI Taxonomy" id="1076344"/>
    <lineage>
        <taxon>Eukaryota</taxon>
        <taxon>Metamonada</taxon>
        <taxon>Diplomonadida</taxon>
        <taxon>Hexamitidae</taxon>
        <taxon>Hexamitinae</taxon>
        <taxon>Trepomonas</taxon>
    </lineage>
</organism>
<proteinExistence type="predicted"/>
<protein>
    <submittedName>
        <fullName evidence="1">Uncharacterized protein</fullName>
    </submittedName>
</protein>
<accession>A0A146KH67</accession>
<dbReference type="AlphaFoldDB" id="A0A146KH67"/>
<name>A0A146KH67_9EUKA</name>
<evidence type="ECO:0000313" key="1">
    <source>
        <dbReference type="EMBL" id="JAP94599.1"/>
    </source>
</evidence>
<dbReference type="EMBL" id="GDID01002007">
    <property type="protein sequence ID" value="JAP94599.1"/>
    <property type="molecule type" value="Transcribed_RNA"/>
</dbReference>
<feature type="non-terminal residue" evidence="1">
    <location>
        <position position="1"/>
    </location>
</feature>
<sequence length="99" mass="11482">DFFPTLGMRQQFVDNQNKRFYGKVKRVGSMWVTPDGGVFQKQHQAYRQVHELSQKETVASMTVPDGMSLEDFFDIKLPFLISEKYTIKIGKLNTVKTSF</sequence>
<reference evidence="1" key="1">
    <citation type="submission" date="2015-07" db="EMBL/GenBank/DDBJ databases">
        <title>Adaptation to a free-living lifestyle via gene acquisitions in the diplomonad Trepomonas sp. PC1.</title>
        <authorList>
            <person name="Xu F."/>
            <person name="Jerlstrom-Hultqvist J."/>
            <person name="Kolisko M."/>
            <person name="Simpson A.G.B."/>
            <person name="Roger A.J."/>
            <person name="Svard S.G."/>
            <person name="Andersson J.O."/>
        </authorList>
    </citation>
    <scope>NUCLEOTIDE SEQUENCE</scope>
    <source>
        <strain evidence="1">PC1</strain>
    </source>
</reference>
<gene>
    <name evidence="1" type="ORF">TPC1_12691</name>
</gene>